<dbReference type="InterPro" id="IPR035595">
    <property type="entry name" value="UDP_glycos_trans_CS"/>
</dbReference>
<name>A0A7J7M9F3_9MAGN</name>
<dbReference type="EMBL" id="JACGCM010001690">
    <property type="protein sequence ID" value="KAF6151517.1"/>
    <property type="molecule type" value="Genomic_DNA"/>
</dbReference>
<comment type="similarity">
    <text evidence="1">Belongs to the UDP-glycosyltransferase family.</text>
</comment>
<dbReference type="InterPro" id="IPR019557">
    <property type="entry name" value="AminoTfrase-like_pln_mobile"/>
</dbReference>
<dbReference type="Pfam" id="PF10536">
    <property type="entry name" value="PMD"/>
    <property type="match status" value="1"/>
</dbReference>
<dbReference type="PANTHER" id="PTHR48047">
    <property type="entry name" value="GLYCOSYLTRANSFERASE"/>
    <property type="match status" value="1"/>
</dbReference>
<feature type="domain" description="Aminotransferase-like plant mobile" evidence="4">
    <location>
        <begin position="612"/>
        <end position="706"/>
    </location>
</feature>
<dbReference type="CDD" id="cd03784">
    <property type="entry name" value="GT1_Gtf-like"/>
    <property type="match status" value="1"/>
</dbReference>
<evidence type="ECO:0000256" key="2">
    <source>
        <dbReference type="ARBA" id="ARBA00022676"/>
    </source>
</evidence>
<dbReference type="Proteomes" id="UP000541444">
    <property type="component" value="Unassembled WGS sequence"/>
</dbReference>
<evidence type="ECO:0000256" key="3">
    <source>
        <dbReference type="ARBA" id="ARBA00022679"/>
    </source>
</evidence>
<dbReference type="OrthoDB" id="5835829at2759"/>
<keyword evidence="6" id="KW-1185">Reference proteome</keyword>
<dbReference type="FunFam" id="3.40.50.2000:FF:000047">
    <property type="entry name" value="Glycosyltransferase"/>
    <property type="match status" value="1"/>
</dbReference>
<reference evidence="5 6" key="1">
    <citation type="journal article" date="2020" name="IScience">
        <title>Genome Sequencing of the Endangered Kingdonia uniflora (Circaeasteraceae, Ranunculales) Reveals Potential Mechanisms of Evolutionary Specialization.</title>
        <authorList>
            <person name="Sun Y."/>
            <person name="Deng T."/>
            <person name="Zhang A."/>
            <person name="Moore M.J."/>
            <person name="Landis J.B."/>
            <person name="Lin N."/>
            <person name="Zhang H."/>
            <person name="Zhang X."/>
            <person name="Huang J."/>
            <person name="Zhang X."/>
            <person name="Sun H."/>
            <person name="Wang H."/>
        </authorList>
    </citation>
    <scope>NUCLEOTIDE SEQUENCE [LARGE SCALE GENOMIC DNA]</scope>
    <source>
        <strain evidence="5">TB1705</strain>
        <tissue evidence="5">Leaf</tissue>
    </source>
</reference>
<dbReference type="PROSITE" id="PS00375">
    <property type="entry name" value="UDPGT"/>
    <property type="match status" value="1"/>
</dbReference>
<dbReference type="Pfam" id="PF00201">
    <property type="entry name" value="UDPGT"/>
    <property type="match status" value="1"/>
</dbReference>
<evidence type="ECO:0000256" key="1">
    <source>
        <dbReference type="ARBA" id="ARBA00009995"/>
    </source>
</evidence>
<evidence type="ECO:0000313" key="6">
    <source>
        <dbReference type="Proteomes" id="UP000541444"/>
    </source>
</evidence>
<dbReference type="InterPro" id="IPR002213">
    <property type="entry name" value="UDP_glucos_trans"/>
</dbReference>
<accession>A0A7J7M9F3</accession>
<dbReference type="SUPFAM" id="SSF53756">
    <property type="entry name" value="UDP-Glycosyltransferase/glycogen phosphorylase"/>
    <property type="match status" value="1"/>
</dbReference>
<comment type="caution">
    <text evidence="5">The sequence shown here is derived from an EMBL/GenBank/DDBJ whole genome shotgun (WGS) entry which is preliminary data.</text>
</comment>
<keyword evidence="3" id="KW-0808">Transferase</keyword>
<proteinExistence type="inferred from homology"/>
<protein>
    <recommendedName>
        <fullName evidence="4">Aminotransferase-like plant mobile domain-containing protein</fullName>
    </recommendedName>
</protein>
<dbReference type="PANTHER" id="PTHR48047:SF45">
    <property type="entry name" value="SCOPOLETIN GLUCOSYLTRANSFERASE-LIKE"/>
    <property type="match status" value="1"/>
</dbReference>
<dbReference type="GO" id="GO:0035251">
    <property type="term" value="F:UDP-glucosyltransferase activity"/>
    <property type="evidence" value="ECO:0007669"/>
    <property type="project" value="TreeGrafter"/>
</dbReference>
<keyword evidence="2" id="KW-0328">Glycosyltransferase</keyword>
<gene>
    <name evidence="5" type="ORF">GIB67_016329</name>
</gene>
<organism evidence="5 6">
    <name type="scientific">Kingdonia uniflora</name>
    <dbReference type="NCBI Taxonomy" id="39325"/>
    <lineage>
        <taxon>Eukaryota</taxon>
        <taxon>Viridiplantae</taxon>
        <taxon>Streptophyta</taxon>
        <taxon>Embryophyta</taxon>
        <taxon>Tracheophyta</taxon>
        <taxon>Spermatophyta</taxon>
        <taxon>Magnoliopsida</taxon>
        <taxon>Ranunculales</taxon>
        <taxon>Circaeasteraceae</taxon>
        <taxon>Kingdonia</taxon>
    </lineage>
</organism>
<dbReference type="Gene3D" id="3.40.50.2000">
    <property type="entry name" value="Glycogen Phosphorylase B"/>
    <property type="match status" value="2"/>
</dbReference>
<dbReference type="AlphaFoldDB" id="A0A7J7M9F3"/>
<evidence type="ECO:0000313" key="5">
    <source>
        <dbReference type="EMBL" id="KAF6151517.1"/>
    </source>
</evidence>
<evidence type="ECO:0000259" key="4">
    <source>
        <dbReference type="Pfam" id="PF10536"/>
    </source>
</evidence>
<sequence>MANGHMIPIIETARMFAIRGVKATIITTPLNVSLLSQTVERDRRSGIDIGIQLIQFPTLEVGLPEGCENLEMVTSSELVMNFFTAVFMLKEPLKQLLEEHRPDCLVSDMFLPWTSDVSAELGITNIVFQSISFFSLAIFDCARSSPSHEDDKDTFVAHGLPDKVEIPKSHLADEGTNRLMGMIRKSELSSFAVMVNSFYEMEPAYAEHYKKAIGKKPWHIGPVSLSNKNIIDKAQRGKKSTIDEHCCLNWLDSKKPSSVIYVSFGSMSRFCTAQLFEIAIGLEASKVPFIWVARKSKKETNEHFLPEGFEERLEGKGLIIRDWAPQVLILEHPAIGGFVTHCGWNSILEGVSAGVPMITWPLFGEQFYNEKFVTEVLKIGIKAGVEVWTSWMEQDNVSLKREDIEKVVAKLMGSGEDVEEMRERVGRLSEIAKKSVEKGGSSYEELSCLIEEITLDVSEHNGAHIEDGDEVRVTEGSQIQSESAQAALGAQPMLPTDCDVNIDSVGKNCEYSARHNCEGEGAVSNEEVGPIDTSLLRSFKFHKTRIDVIVQEKACLRVHHHPSTWDLTKEPQMVFEKNLLLDFRGFKALKAGDAGNYLSLKKLREHYAHKLEKVLSDGTTKRAKKKGLTTRSVAHAYMLYVLGFFLFPTKKGTDVSVRYLDFFAKDKVAKKWSWESAVLAHMYHNLGAASRDDGRQFACCTTLLEVVWDPYRDKKAFAHGFKEINYFYGALASPDHVHPYYPNRIVQQFSRE</sequence>